<evidence type="ECO:0000256" key="3">
    <source>
        <dbReference type="ARBA" id="ARBA00023163"/>
    </source>
</evidence>
<dbReference type="SUPFAM" id="SSF46689">
    <property type="entry name" value="Homeodomain-like"/>
    <property type="match status" value="2"/>
</dbReference>
<dbReference type="PROSITE" id="PS01124">
    <property type="entry name" value="HTH_ARAC_FAMILY_2"/>
    <property type="match status" value="1"/>
</dbReference>
<dbReference type="CDD" id="cd06986">
    <property type="entry name" value="cupin_MmsR-like_N"/>
    <property type="match status" value="1"/>
</dbReference>
<keyword evidence="6" id="KW-1185">Reference proteome</keyword>
<dbReference type="SMART" id="SM00342">
    <property type="entry name" value="HTH_ARAC"/>
    <property type="match status" value="1"/>
</dbReference>
<dbReference type="Gene3D" id="1.10.10.60">
    <property type="entry name" value="Homeodomain-like"/>
    <property type="match status" value="2"/>
</dbReference>
<dbReference type="InterPro" id="IPR018062">
    <property type="entry name" value="HTH_AraC-typ_CS"/>
</dbReference>
<dbReference type="Gene3D" id="2.60.120.280">
    <property type="entry name" value="Regulatory protein AraC"/>
    <property type="match status" value="1"/>
</dbReference>
<protein>
    <submittedName>
        <fullName evidence="5">AraC family transcriptional regulator</fullName>
    </submittedName>
</protein>
<dbReference type="InterPro" id="IPR018060">
    <property type="entry name" value="HTH_AraC"/>
</dbReference>
<comment type="caution">
    <text evidence="5">The sequence shown here is derived from an EMBL/GenBank/DDBJ whole genome shotgun (WGS) entry which is preliminary data.</text>
</comment>
<dbReference type="PRINTS" id="PR00032">
    <property type="entry name" value="HTHARAC"/>
</dbReference>
<gene>
    <name evidence="5" type="ORF">A6K24_02120</name>
</gene>
<dbReference type="GO" id="GO:0043565">
    <property type="term" value="F:sequence-specific DNA binding"/>
    <property type="evidence" value="ECO:0007669"/>
    <property type="project" value="InterPro"/>
</dbReference>
<dbReference type="PROSITE" id="PS00041">
    <property type="entry name" value="HTH_ARAC_FAMILY_1"/>
    <property type="match status" value="1"/>
</dbReference>
<dbReference type="GO" id="GO:0003700">
    <property type="term" value="F:DNA-binding transcription factor activity"/>
    <property type="evidence" value="ECO:0007669"/>
    <property type="project" value="InterPro"/>
</dbReference>
<dbReference type="SUPFAM" id="SSF51215">
    <property type="entry name" value="Regulatory protein AraC"/>
    <property type="match status" value="1"/>
</dbReference>
<organism evidence="5 6">
    <name type="scientific">Metabacillus litoralis</name>
    <dbReference type="NCBI Taxonomy" id="152268"/>
    <lineage>
        <taxon>Bacteria</taxon>
        <taxon>Bacillati</taxon>
        <taxon>Bacillota</taxon>
        <taxon>Bacilli</taxon>
        <taxon>Bacillales</taxon>
        <taxon>Bacillaceae</taxon>
        <taxon>Metabacillus</taxon>
    </lineage>
</organism>
<dbReference type="PANTHER" id="PTHR43280">
    <property type="entry name" value="ARAC-FAMILY TRANSCRIPTIONAL REGULATOR"/>
    <property type="match status" value="1"/>
</dbReference>
<proteinExistence type="predicted"/>
<dbReference type="InterPro" id="IPR037923">
    <property type="entry name" value="HTH-like"/>
</dbReference>
<accession>A0A179T7J1</accession>
<keyword evidence="1" id="KW-0805">Transcription regulation</keyword>
<dbReference type="OrthoDB" id="9813413at2"/>
<dbReference type="Pfam" id="PF12833">
    <property type="entry name" value="HTH_18"/>
    <property type="match status" value="1"/>
</dbReference>
<dbReference type="Pfam" id="PF02311">
    <property type="entry name" value="AraC_binding"/>
    <property type="match status" value="1"/>
</dbReference>
<name>A0A179T7J1_9BACI</name>
<evidence type="ECO:0000259" key="4">
    <source>
        <dbReference type="PROSITE" id="PS01124"/>
    </source>
</evidence>
<dbReference type="AlphaFoldDB" id="A0A179T7J1"/>
<dbReference type="InterPro" id="IPR009057">
    <property type="entry name" value="Homeodomain-like_sf"/>
</dbReference>
<dbReference type="RefSeq" id="WP_066325093.1">
    <property type="nucleotide sequence ID" value="NZ_LWSG01000001.1"/>
</dbReference>
<dbReference type="STRING" id="152268.A6K24_02120"/>
<dbReference type="Proteomes" id="UP000078534">
    <property type="component" value="Unassembled WGS sequence"/>
</dbReference>
<sequence length="282" mass="33781">MLRQYLLPTLNDHEYMVLPESIGWYRDSPEHEVDRKVGTLNNFSIHFVLSGSGFVEIEGKQFSLKRGDAFLYFPMQEQRYYSSKNDPWDIRWVHFYGSILNQFLSERGFHRYSLWNVQHIRPLEEAHEQLLIEAEKNSFLHLSRLSTLTYTFLMEFITSTVPRTSDRRQELDDRIHPLLPLMQRKACEPFELDYWAEQAGVSTYYFCRLFKRATQMTPMAFITLCRLQMSKQWLLDNKEMTIKEIALKAGYPSISYFNKRFLEQEGKTPTEYRQLFHHKTIE</sequence>
<evidence type="ECO:0000256" key="1">
    <source>
        <dbReference type="ARBA" id="ARBA00023015"/>
    </source>
</evidence>
<keyword evidence="3" id="KW-0804">Transcription</keyword>
<evidence type="ECO:0000313" key="6">
    <source>
        <dbReference type="Proteomes" id="UP000078534"/>
    </source>
</evidence>
<evidence type="ECO:0000313" key="5">
    <source>
        <dbReference type="EMBL" id="OAS89370.1"/>
    </source>
</evidence>
<keyword evidence="2" id="KW-0238">DNA-binding</keyword>
<reference evidence="6" key="1">
    <citation type="submission" date="2016-04" db="EMBL/GenBank/DDBJ databases">
        <authorList>
            <person name="Lyu Z."/>
            <person name="Lyu W."/>
        </authorList>
    </citation>
    <scope>NUCLEOTIDE SEQUENCE [LARGE SCALE GENOMIC DNA]</scope>
    <source>
        <strain evidence="6">C44</strain>
    </source>
</reference>
<dbReference type="EMBL" id="LWSG01000001">
    <property type="protein sequence ID" value="OAS89370.1"/>
    <property type="molecule type" value="Genomic_DNA"/>
</dbReference>
<dbReference type="InterPro" id="IPR020449">
    <property type="entry name" value="Tscrpt_reg_AraC-type_HTH"/>
</dbReference>
<feature type="domain" description="HTH araC/xylS-type" evidence="4">
    <location>
        <begin position="176"/>
        <end position="275"/>
    </location>
</feature>
<dbReference type="PANTHER" id="PTHR43280:SF28">
    <property type="entry name" value="HTH-TYPE TRANSCRIPTIONAL ACTIVATOR RHAS"/>
    <property type="match status" value="1"/>
</dbReference>
<evidence type="ECO:0000256" key="2">
    <source>
        <dbReference type="ARBA" id="ARBA00023125"/>
    </source>
</evidence>
<dbReference type="InterPro" id="IPR003313">
    <property type="entry name" value="AraC-bd"/>
</dbReference>